<evidence type="ECO:0000256" key="13">
    <source>
        <dbReference type="ARBA" id="ARBA00023136"/>
    </source>
</evidence>
<feature type="domain" description="Histidine kinase" evidence="15">
    <location>
        <begin position="346"/>
        <end position="542"/>
    </location>
</feature>
<dbReference type="Gene3D" id="3.30.450.20">
    <property type="entry name" value="PAS domain"/>
    <property type="match status" value="2"/>
</dbReference>
<evidence type="ECO:0000313" key="16">
    <source>
        <dbReference type="EMBL" id="MDT3282791.1"/>
    </source>
</evidence>
<reference evidence="16 17" key="1">
    <citation type="submission" date="2023-07" db="EMBL/GenBank/DDBJ databases">
        <title>Novel Shewanella species isolated from Baltic Sea sediments.</title>
        <authorList>
            <person name="Martin-Rodriguez A.J."/>
        </authorList>
    </citation>
    <scope>NUCLEOTIDE SEQUENCE [LARGE SCALE GENOMIC DNA]</scope>
    <source>
        <strain evidence="16 17">SP2S1-2</strain>
    </source>
</reference>
<keyword evidence="7 14" id="KW-0812">Transmembrane</keyword>
<dbReference type="PRINTS" id="PR00344">
    <property type="entry name" value="BCTRLSENSOR"/>
</dbReference>
<keyword evidence="9 16" id="KW-0418">Kinase</keyword>
<dbReference type="Gene3D" id="1.10.287.130">
    <property type="match status" value="1"/>
</dbReference>
<keyword evidence="5" id="KW-0597">Phosphoprotein</keyword>
<dbReference type="InterPro" id="IPR004358">
    <property type="entry name" value="Sig_transdc_His_kin-like_C"/>
</dbReference>
<dbReference type="SUPFAM" id="SSF103190">
    <property type="entry name" value="Sensory domain-like"/>
    <property type="match status" value="1"/>
</dbReference>
<keyword evidence="11 14" id="KW-1133">Transmembrane helix</keyword>
<keyword evidence="8" id="KW-0547">Nucleotide-binding</keyword>
<evidence type="ECO:0000256" key="9">
    <source>
        <dbReference type="ARBA" id="ARBA00022777"/>
    </source>
</evidence>
<keyword evidence="6 16" id="KW-0808">Transferase</keyword>
<dbReference type="InterPro" id="IPR033463">
    <property type="entry name" value="sCache_3"/>
</dbReference>
<evidence type="ECO:0000256" key="5">
    <source>
        <dbReference type="ARBA" id="ARBA00022553"/>
    </source>
</evidence>
<dbReference type="Proteomes" id="UP001249505">
    <property type="component" value="Unassembled WGS sequence"/>
</dbReference>
<keyword evidence="17" id="KW-1185">Reference proteome</keyword>
<evidence type="ECO:0000256" key="3">
    <source>
        <dbReference type="ARBA" id="ARBA00012438"/>
    </source>
</evidence>
<keyword evidence="10" id="KW-0067">ATP-binding</keyword>
<evidence type="ECO:0000256" key="2">
    <source>
        <dbReference type="ARBA" id="ARBA00004651"/>
    </source>
</evidence>
<evidence type="ECO:0000256" key="10">
    <source>
        <dbReference type="ARBA" id="ARBA00022840"/>
    </source>
</evidence>
<dbReference type="Gene3D" id="3.30.565.10">
    <property type="entry name" value="Histidine kinase-like ATPase, C-terminal domain"/>
    <property type="match status" value="1"/>
</dbReference>
<evidence type="ECO:0000256" key="11">
    <source>
        <dbReference type="ARBA" id="ARBA00022989"/>
    </source>
</evidence>
<evidence type="ECO:0000256" key="7">
    <source>
        <dbReference type="ARBA" id="ARBA00022692"/>
    </source>
</evidence>
<keyword evidence="12" id="KW-0902">Two-component regulatory system</keyword>
<sequence length="555" mass="62622">MLAAKKRFDLFKPMKFKKYFITSIFIAMVLILIVMVAATFHILKITHDESLKQRGLELASILAMDPVVIAAVEHSNVTPEVSIRSYIENLRAQTSVSFIVVVNKEGIRLSHPDEHKLYKPFVGDDLNPVLSEGIKVSTFATGSLGPAIRSFSPIVSNGEVIGAVCVGILTQKVSLLFLQSNANLLFVVILVLMIAIFLIIMVLSKLKHTMQYLEPELVMKRLLEHDRIFNAIHDPIISVGNDFTISAINDIAAQILPMGSMSKTDYIGQPLSHFSAALSQITKACNKEASSERIRLGKLDYRVCIYPWQVNQEQHGYVIIFLADMALNELKKELLHYKNYSEQLRSKTHEYSNKLNVLSGMLQLKHYDEVIEFIDHESKGHQRIIGNIVRSIHNSLVASILLAKYNKATETNVRYTLDEDNNFQDYSKLVSEKLATILGNLIDNAILAAWNNRNNAPPEVQVYISDHSQHIILEVQDSGAGIKPEIADAIFDFGVTSKTDQEQSGIGLYLVNELVKQFNGSLDWEYTENKTTLFSIYIEKSEVKRYEAESHHHDY</sequence>
<evidence type="ECO:0000256" key="12">
    <source>
        <dbReference type="ARBA" id="ARBA00023012"/>
    </source>
</evidence>
<dbReference type="GO" id="GO:0004673">
    <property type="term" value="F:protein histidine kinase activity"/>
    <property type="evidence" value="ECO:0007669"/>
    <property type="project" value="UniProtKB-EC"/>
</dbReference>
<accession>A0ABU3G568</accession>
<comment type="caution">
    <text evidence="16">The sequence shown here is derived from an EMBL/GenBank/DDBJ whole genome shotgun (WGS) entry which is preliminary data.</text>
</comment>
<dbReference type="RefSeq" id="WP_259578681.1">
    <property type="nucleotide sequence ID" value="NZ_JAUOES010000040.1"/>
</dbReference>
<evidence type="ECO:0000256" key="1">
    <source>
        <dbReference type="ARBA" id="ARBA00000085"/>
    </source>
</evidence>
<comment type="catalytic activity">
    <reaction evidence="1">
        <text>ATP + protein L-histidine = ADP + protein N-phospho-L-histidine.</text>
        <dbReference type="EC" id="2.7.13.3"/>
    </reaction>
</comment>
<dbReference type="PANTHER" id="PTHR43547">
    <property type="entry name" value="TWO-COMPONENT HISTIDINE KINASE"/>
    <property type="match status" value="1"/>
</dbReference>
<protein>
    <recommendedName>
        <fullName evidence="3">histidine kinase</fullName>
        <ecNumber evidence="3">2.7.13.3</ecNumber>
    </recommendedName>
</protein>
<dbReference type="PANTHER" id="PTHR43547:SF3">
    <property type="entry name" value="SENSOR PROTEIN CITS"/>
    <property type="match status" value="1"/>
</dbReference>
<comment type="subcellular location">
    <subcellularLocation>
        <location evidence="2">Cell membrane</location>
        <topology evidence="2">Multi-pass membrane protein</topology>
    </subcellularLocation>
</comment>
<dbReference type="EMBL" id="JAUOES010000040">
    <property type="protein sequence ID" value="MDT3282791.1"/>
    <property type="molecule type" value="Genomic_DNA"/>
</dbReference>
<evidence type="ECO:0000256" key="14">
    <source>
        <dbReference type="SAM" id="Phobius"/>
    </source>
</evidence>
<evidence type="ECO:0000256" key="6">
    <source>
        <dbReference type="ARBA" id="ARBA00022679"/>
    </source>
</evidence>
<dbReference type="SMART" id="SM00387">
    <property type="entry name" value="HATPase_c"/>
    <property type="match status" value="1"/>
</dbReference>
<keyword evidence="4" id="KW-1003">Cell membrane</keyword>
<name>A0ABU3G568_9GAMM</name>
<dbReference type="InterPro" id="IPR029151">
    <property type="entry name" value="Sensor-like_sf"/>
</dbReference>
<organism evidence="16 17">
    <name type="scientific">Shewanella scandinavica</name>
    <dbReference type="NCBI Taxonomy" id="3063538"/>
    <lineage>
        <taxon>Bacteria</taxon>
        <taxon>Pseudomonadati</taxon>
        <taxon>Pseudomonadota</taxon>
        <taxon>Gammaproteobacteria</taxon>
        <taxon>Alteromonadales</taxon>
        <taxon>Shewanellaceae</taxon>
        <taxon>Shewanella</taxon>
    </lineage>
</organism>
<feature type="transmembrane region" description="Helical" evidence="14">
    <location>
        <begin position="184"/>
        <end position="203"/>
    </location>
</feature>
<proteinExistence type="predicted"/>
<gene>
    <name evidence="16" type="ORF">Q4Q50_21140</name>
</gene>
<feature type="transmembrane region" description="Helical" evidence="14">
    <location>
        <begin position="20"/>
        <end position="43"/>
    </location>
</feature>
<keyword evidence="13 14" id="KW-0472">Membrane</keyword>
<dbReference type="EC" id="2.7.13.3" evidence="3"/>
<dbReference type="Pfam" id="PF17203">
    <property type="entry name" value="sCache_3_2"/>
    <property type="match status" value="1"/>
</dbReference>
<dbReference type="InterPro" id="IPR003594">
    <property type="entry name" value="HATPase_dom"/>
</dbReference>
<dbReference type="PROSITE" id="PS50109">
    <property type="entry name" value="HIS_KIN"/>
    <property type="match status" value="1"/>
</dbReference>
<evidence type="ECO:0000259" key="15">
    <source>
        <dbReference type="PROSITE" id="PS50109"/>
    </source>
</evidence>
<dbReference type="InterPro" id="IPR016120">
    <property type="entry name" value="Sig_transdc_His_kin_SpoOB"/>
</dbReference>
<dbReference type="InterPro" id="IPR005467">
    <property type="entry name" value="His_kinase_dom"/>
</dbReference>
<dbReference type="Pfam" id="PF02518">
    <property type="entry name" value="HATPase_c"/>
    <property type="match status" value="1"/>
</dbReference>
<dbReference type="SUPFAM" id="SSF55890">
    <property type="entry name" value="Sporulation response regulatory protein Spo0B"/>
    <property type="match status" value="1"/>
</dbReference>
<evidence type="ECO:0000313" key="17">
    <source>
        <dbReference type="Proteomes" id="UP001249505"/>
    </source>
</evidence>
<dbReference type="InterPro" id="IPR036890">
    <property type="entry name" value="HATPase_C_sf"/>
</dbReference>
<dbReference type="SUPFAM" id="SSF55874">
    <property type="entry name" value="ATPase domain of HSP90 chaperone/DNA topoisomerase II/histidine kinase"/>
    <property type="match status" value="1"/>
</dbReference>
<evidence type="ECO:0000256" key="4">
    <source>
        <dbReference type="ARBA" id="ARBA00022475"/>
    </source>
</evidence>
<evidence type="ECO:0000256" key="8">
    <source>
        <dbReference type="ARBA" id="ARBA00022741"/>
    </source>
</evidence>